<feature type="region of interest" description="Disordered" evidence="1">
    <location>
        <begin position="277"/>
        <end position="305"/>
    </location>
</feature>
<feature type="region of interest" description="Disordered" evidence="1">
    <location>
        <begin position="67"/>
        <end position="92"/>
    </location>
</feature>
<feature type="compositionally biased region" description="Polar residues" evidence="1">
    <location>
        <begin position="164"/>
        <end position="189"/>
    </location>
</feature>
<keyword evidence="3" id="KW-1185">Reference proteome</keyword>
<accession>A0A436ZTU2</accession>
<feature type="compositionally biased region" description="Basic and acidic residues" evidence="1">
    <location>
        <begin position="235"/>
        <end position="247"/>
    </location>
</feature>
<feature type="compositionally biased region" description="Low complexity" evidence="1">
    <location>
        <begin position="135"/>
        <end position="145"/>
    </location>
</feature>
<comment type="caution">
    <text evidence="2">The sequence shown here is derived from an EMBL/GenBank/DDBJ whole genome shotgun (WGS) entry which is preliminary data.</text>
</comment>
<evidence type="ECO:0000256" key="1">
    <source>
        <dbReference type="SAM" id="MobiDB-lite"/>
    </source>
</evidence>
<dbReference type="GeneID" id="93588908"/>
<dbReference type="OrthoDB" id="5375850at2759"/>
<protein>
    <submittedName>
        <fullName evidence="2">Uncharacterized protein</fullName>
    </submittedName>
</protein>
<proteinExistence type="predicted"/>
<name>A0A436ZTU2_ARTFL</name>
<evidence type="ECO:0000313" key="2">
    <source>
        <dbReference type="EMBL" id="RVD82163.1"/>
    </source>
</evidence>
<feature type="region of interest" description="Disordered" evidence="1">
    <location>
        <begin position="109"/>
        <end position="208"/>
    </location>
</feature>
<feature type="region of interest" description="Disordered" evidence="1">
    <location>
        <begin position="230"/>
        <end position="261"/>
    </location>
</feature>
<reference evidence="2 3" key="1">
    <citation type="submission" date="2019-01" db="EMBL/GenBank/DDBJ databases">
        <title>Intercellular communication is required for trap formation in the nematode-trapping fungus Duddingtonia flagrans.</title>
        <authorList>
            <person name="Youssar L."/>
            <person name="Wernet V."/>
            <person name="Hensel N."/>
            <person name="Hildebrandt H.-G."/>
            <person name="Fischer R."/>
        </authorList>
    </citation>
    <scope>NUCLEOTIDE SEQUENCE [LARGE SCALE GENOMIC DNA]</scope>
    <source>
        <strain evidence="2 3">CBS H-5679</strain>
    </source>
</reference>
<sequence>METLQKHFPSIPPDILVEQVEILQKARDELVVNKYGGVITMKPASTSSSNASSLPKGMKETIDARVSLGRMDDADRWSPPRPSPERRNSHAAVRLPDLDALVITDNEHDEAIVIHKPRRTTERSPTRPSRHKGPPQELNPEPQNPTADRPENINFLSPTRAANKPQSPQRTSPIKLLANSTSVTPTSGARHTGNESRHKSVLQSPEHSPIKSVLNNKALRLKMQSNLERISGFESPKHGRLKFEKQPPIKSPSPPRSRTNIDKEIEAATSFVAIDNYFQNSSRRLKDNKNEDENQKRSSRNTPRS</sequence>
<dbReference type="Proteomes" id="UP000283090">
    <property type="component" value="Unassembled WGS sequence"/>
</dbReference>
<feature type="compositionally biased region" description="Basic and acidic residues" evidence="1">
    <location>
        <begin position="70"/>
        <end position="88"/>
    </location>
</feature>
<feature type="compositionally biased region" description="Basic and acidic residues" evidence="1">
    <location>
        <begin position="109"/>
        <end position="125"/>
    </location>
</feature>
<dbReference type="RefSeq" id="XP_067487707.1">
    <property type="nucleotide sequence ID" value="XM_067636050.1"/>
</dbReference>
<evidence type="ECO:0000313" key="3">
    <source>
        <dbReference type="Proteomes" id="UP000283090"/>
    </source>
</evidence>
<dbReference type="EMBL" id="SAEB01000009">
    <property type="protein sequence ID" value="RVD82163.1"/>
    <property type="molecule type" value="Genomic_DNA"/>
</dbReference>
<dbReference type="VEuPathDB" id="FungiDB:DFL_006597"/>
<dbReference type="AlphaFoldDB" id="A0A436ZTU2"/>
<organism evidence="2 3">
    <name type="scientific">Arthrobotrys flagrans</name>
    <name type="common">Nematode-trapping fungus</name>
    <name type="synonym">Trichothecium flagrans</name>
    <dbReference type="NCBI Taxonomy" id="97331"/>
    <lineage>
        <taxon>Eukaryota</taxon>
        <taxon>Fungi</taxon>
        <taxon>Dikarya</taxon>
        <taxon>Ascomycota</taxon>
        <taxon>Pezizomycotina</taxon>
        <taxon>Orbiliomycetes</taxon>
        <taxon>Orbiliales</taxon>
        <taxon>Orbiliaceae</taxon>
        <taxon>Arthrobotrys</taxon>
    </lineage>
</organism>
<gene>
    <name evidence="2" type="ORF">DFL_006597</name>
</gene>
<feature type="compositionally biased region" description="Basic and acidic residues" evidence="1">
    <location>
        <begin position="284"/>
        <end position="296"/>
    </location>
</feature>